<dbReference type="Pfam" id="PF13186">
    <property type="entry name" value="SPASM"/>
    <property type="match status" value="1"/>
</dbReference>
<comment type="cofactor">
    <cofactor evidence="1">
        <name>[4Fe-4S] cluster</name>
        <dbReference type="ChEBI" id="CHEBI:49883"/>
    </cofactor>
</comment>
<dbReference type="InterPro" id="IPR058240">
    <property type="entry name" value="rSAM_sf"/>
</dbReference>
<feature type="domain" description="4Fe4S-binding SPASM" evidence="7">
    <location>
        <begin position="294"/>
        <end position="353"/>
    </location>
</feature>
<protein>
    <submittedName>
        <fullName evidence="8">Radical SAM protein</fullName>
    </submittedName>
</protein>
<keyword evidence="5" id="KW-0411">Iron-sulfur</keyword>
<evidence type="ECO:0000256" key="5">
    <source>
        <dbReference type="ARBA" id="ARBA00023014"/>
    </source>
</evidence>
<dbReference type="Pfam" id="PF04055">
    <property type="entry name" value="Radical_SAM"/>
    <property type="match status" value="1"/>
</dbReference>
<name>A0A545TS88_9GAMM</name>
<keyword evidence="3" id="KW-0479">Metal-binding</keyword>
<comment type="caution">
    <text evidence="8">The sequence shown here is derived from an EMBL/GenBank/DDBJ whole genome shotgun (WGS) entry which is preliminary data.</text>
</comment>
<evidence type="ECO:0000259" key="6">
    <source>
        <dbReference type="Pfam" id="PF04055"/>
    </source>
</evidence>
<feature type="domain" description="Radical SAM core" evidence="6">
    <location>
        <begin position="79"/>
        <end position="190"/>
    </location>
</feature>
<dbReference type="CDD" id="cd01335">
    <property type="entry name" value="Radical_SAM"/>
    <property type="match status" value="1"/>
</dbReference>
<organism evidence="8 9">
    <name type="scientific">Exilibacterium tricleocarpae</name>
    <dbReference type="NCBI Taxonomy" id="2591008"/>
    <lineage>
        <taxon>Bacteria</taxon>
        <taxon>Pseudomonadati</taxon>
        <taxon>Pseudomonadota</taxon>
        <taxon>Gammaproteobacteria</taxon>
        <taxon>Cellvibrionales</taxon>
        <taxon>Cellvibrionaceae</taxon>
        <taxon>Exilibacterium</taxon>
    </lineage>
</organism>
<dbReference type="OrthoDB" id="9800840at2"/>
<proteinExistence type="predicted"/>
<evidence type="ECO:0000256" key="4">
    <source>
        <dbReference type="ARBA" id="ARBA00023004"/>
    </source>
</evidence>
<evidence type="ECO:0000256" key="2">
    <source>
        <dbReference type="ARBA" id="ARBA00022691"/>
    </source>
</evidence>
<keyword evidence="2" id="KW-0949">S-adenosyl-L-methionine</keyword>
<dbReference type="InterPro" id="IPR007197">
    <property type="entry name" value="rSAM"/>
</dbReference>
<accession>A0A545TS88</accession>
<dbReference type="InterPro" id="IPR023885">
    <property type="entry name" value="4Fe4S-binding_SPASM_dom"/>
</dbReference>
<dbReference type="GO" id="GO:0046872">
    <property type="term" value="F:metal ion binding"/>
    <property type="evidence" value="ECO:0007669"/>
    <property type="project" value="UniProtKB-KW"/>
</dbReference>
<dbReference type="InterPro" id="IPR013785">
    <property type="entry name" value="Aldolase_TIM"/>
</dbReference>
<dbReference type="GO" id="GO:0003824">
    <property type="term" value="F:catalytic activity"/>
    <property type="evidence" value="ECO:0007669"/>
    <property type="project" value="InterPro"/>
</dbReference>
<dbReference type="SUPFAM" id="SSF102114">
    <property type="entry name" value="Radical SAM enzymes"/>
    <property type="match status" value="1"/>
</dbReference>
<gene>
    <name evidence="8" type="ORF">FKG94_10475</name>
</gene>
<reference evidence="8 9" key="1">
    <citation type="submission" date="2019-06" db="EMBL/GenBank/DDBJ databases">
        <title>Whole genome sequence for Cellvibrionaceae sp. R142.</title>
        <authorList>
            <person name="Wang G."/>
        </authorList>
    </citation>
    <scope>NUCLEOTIDE SEQUENCE [LARGE SCALE GENOMIC DNA]</scope>
    <source>
        <strain evidence="8 9">R142</strain>
    </source>
</reference>
<dbReference type="AlphaFoldDB" id="A0A545TS88"/>
<evidence type="ECO:0000259" key="7">
    <source>
        <dbReference type="Pfam" id="PF13186"/>
    </source>
</evidence>
<dbReference type="GO" id="GO:0051536">
    <property type="term" value="F:iron-sulfur cluster binding"/>
    <property type="evidence" value="ECO:0007669"/>
    <property type="project" value="UniProtKB-KW"/>
</dbReference>
<dbReference type="PANTHER" id="PTHR11228:SF7">
    <property type="entry name" value="PQQA PEPTIDE CYCLASE"/>
    <property type="match status" value="1"/>
</dbReference>
<dbReference type="EMBL" id="VHSG01000010">
    <property type="protein sequence ID" value="TQV80085.1"/>
    <property type="molecule type" value="Genomic_DNA"/>
</dbReference>
<evidence type="ECO:0000313" key="9">
    <source>
        <dbReference type="Proteomes" id="UP000319732"/>
    </source>
</evidence>
<evidence type="ECO:0000313" key="8">
    <source>
        <dbReference type="EMBL" id="TQV80085.1"/>
    </source>
</evidence>
<dbReference type="CDD" id="cd21109">
    <property type="entry name" value="SPASM"/>
    <property type="match status" value="1"/>
</dbReference>
<dbReference type="Proteomes" id="UP000319732">
    <property type="component" value="Unassembled WGS sequence"/>
</dbReference>
<keyword evidence="9" id="KW-1185">Reference proteome</keyword>
<dbReference type="PANTHER" id="PTHR11228">
    <property type="entry name" value="RADICAL SAM DOMAIN PROTEIN"/>
    <property type="match status" value="1"/>
</dbReference>
<evidence type="ECO:0000256" key="1">
    <source>
        <dbReference type="ARBA" id="ARBA00001966"/>
    </source>
</evidence>
<keyword evidence="4" id="KW-0408">Iron</keyword>
<dbReference type="RefSeq" id="WP_142904184.1">
    <property type="nucleotide sequence ID" value="NZ_ML660092.1"/>
</dbReference>
<sequence length="363" mass="40792">MAIPHNLEKVSKDDVKYAVDYKGLRNGFSAPQKFVLKLTSKTNFSHRFDTQECVVTSADEPELPVSVWEGFIDNIGWTTPKVVLTGGEPLLYPDFESLLDMLGENNCRTEIITDGYLLNDYMDSILADHTELTVCFAGDEKSHNKILGVDDSFQRSISALGGLKKAGYEKITLHYTFLPDNVSDAVAFIERTKSLSPVKMVFQHPQFSSPLLNNLMQACWDKEYSAGFDERHIPTATSIKAAEFSEKVADVVAEIKACYASDFNIVFTPDISVSDIKRYYSEQEHFLILPKRVCLKPWQFPTIESNGDVSLCLGYAAGNIQAEGFWDAWGGDKSDNFRKKLMTVERFPICTRCSSLYQDVETA</sequence>
<dbReference type="InterPro" id="IPR050377">
    <property type="entry name" value="Radical_SAM_PqqE_MftC-like"/>
</dbReference>
<evidence type="ECO:0000256" key="3">
    <source>
        <dbReference type="ARBA" id="ARBA00022723"/>
    </source>
</evidence>
<dbReference type="Gene3D" id="3.20.20.70">
    <property type="entry name" value="Aldolase class I"/>
    <property type="match status" value="1"/>
</dbReference>